<evidence type="ECO:0000313" key="1">
    <source>
        <dbReference type="EMBL" id="GAI53286.1"/>
    </source>
</evidence>
<comment type="caution">
    <text evidence="1">The sequence shown here is derived from an EMBL/GenBank/DDBJ whole genome shotgun (WGS) entry which is preliminary data.</text>
</comment>
<proteinExistence type="predicted"/>
<feature type="non-terminal residue" evidence="1">
    <location>
        <position position="1"/>
    </location>
</feature>
<accession>X1QEN2</accession>
<organism evidence="1">
    <name type="scientific">marine sediment metagenome</name>
    <dbReference type="NCBI Taxonomy" id="412755"/>
    <lineage>
        <taxon>unclassified sequences</taxon>
        <taxon>metagenomes</taxon>
        <taxon>ecological metagenomes</taxon>
    </lineage>
</organism>
<gene>
    <name evidence="1" type="ORF">S06H3_61521</name>
</gene>
<sequence length="124" mass="14283">TDSEGIPLVLVNKLDKGKTCFISYAFDCLMEEFKPEEVGVFPMHSLYRNLTKENKRRLPLECLDPRIELNIREHRDGRILAILINHSRFEVQTSLIEPKTNKEVEKINVEGCGVEIRELSSANI</sequence>
<dbReference type="AlphaFoldDB" id="X1QEN2"/>
<reference evidence="1" key="1">
    <citation type="journal article" date="2014" name="Front. Microbiol.">
        <title>High frequency of phylogenetically diverse reductive dehalogenase-homologous genes in deep subseafloor sedimentary metagenomes.</title>
        <authorList>
            <person name="Kawai M."/>
            <person name="Futagami T."/>
            <person name="Toyoda A."/>
            <person name="Takaki Y."/>
            <person name="Nishi S."/>
            <person name="Hori S."/>
            <person name="Arai W."/>
            <person name="Tsubouchi T."/>
            <person name="Morono Y."/>
            <person name="Uchiyama I."/>
            <person name="Ito T."/>
            <person name="Fujiyama A."/>
            <person name="Inagaki F."/>
            <person name="Takami H."/>
        </authorList>
    </citation>
    <scope>NUCLEOTIDE SEQUENCE</scope>
    <source>
        <strain evidence="1">Expedition CK06-06</strain>
    </source>
</reference>
<name>X1QEN2_9ZZZZ</name>
<dbReference type="EMBL" id="BARV01040364">
    <property type="protein sequence ID" value="GAI53286.1"/>
    <property type="molecule type" value="Genomic_DNA"/>
</dbReference>
<protein>
    <submittedName>
        <fullName evidence="1">Uncharacterized protein</fullName>
    </submittedName>
</protein>